<dbReference type="GO" id="GO:0003700">
    <property type="term" value="F:DNA-binding transcription factor activity"/>
    <property type="evidence" value="ECO:0007669"/>
    <property type="project" value="TreeGrafter"/>
</dbReference>
<dbReference type="Pfam" id="PF13377">
    <property type="entry name" value="Peripla_BP_3"/>
    <property type="match status" value="1"/>
</dbReference>
<comment type="caution">
    <text evidence="5">The sequence shown here is derived from an EMBL/GenBank/DDBJ whole genome shotgun (WGS) entry which is preliminary data.</text>
</comment>
<dbReference type="Gene3D" id="3.40.50.2300">
    <property type="match status" value="2"/>
</dbReference>
<accession>A0A4Z0GSC6</accession>
<dbReference type="SUPFAM" id="SSF53822">
    <property type="entry name" value="Periplasmic binding protein-like I"/>
    <property type="match status" value="1"/>
</dbReference>
<dbReference type="OrthoDB" id="9775106at2"/>
<dbReference type="InterPro" id="IPR010982">
    <property type="entry name" value="Lambda_DNA-bd_dom_sf"/>
</dbReference>
<keyword evidence="3" id="KW-0804">Transcription</keyword>
<gene>
    <name evidence="5" type="ORF">E4665_02445</name>
</gene>
<evidence type="ECO:0000313" key="5">
    <source>
        <dbReference type="EMBL" id="TGA99827.1"/>
    </source>
</evidence>
<dbReference type="SMART" id="SM00354">
    <property type="entry name" value="HTH_LACI"/>
    <property type="match status" value="1"/>
</dbReference>
<keyword evidence="1" id="KW-0805">Transcription regulation</keyword>
<proteinExistence type="predicted"/>
<sequence length="336" mass="37380">MVNIKDIANKVGLSVSTVSKALNDYSDINSETKKKVREAAKQLDYLPNVMARSLITKTSNTIGVFFGDQINSGFDHPFFSQLICSIKNTIGLAGYDLLIFSNQKRDTSSFKSICYERGVDGVILILTGHRRTDDKILELHNSLPVVYIDSVPNSDYKNVCFVESDNEKAAYDATEHLIKLGHRKILKVAGDNIAKASFDRISGYKRALQEHNIPVNKQLIQYGNFSKDQSYKVVQSSIKNKIDFDAVFASSDLMAFGAIEALKNLNIKVPDDIAVVGFDDIDMAKLYQPALTTMHQQSYRMGEIASQILLENIKNKDDVVRNAKLPAKLVARDSSG</sequence>
<dbReference type="Pfam" id="PF00356">
    <property type="entry name" value="LacI"/>
    <property type="match status" value="1"/>
</dbReference>
<dbReference type="PANTHER" id="PTHR30146:SF109">
    <property type="entry name" value="HTH-TYPE TRANSCRIPTIONAL REGULATOR GALS"/>
    <property type="match status" value="1"/>
</dbReference>
<dbReference type="Gene3D" id="1.10.260.40">
    <property type="entry name" value="lambda repressor-like DNA-binding domains"/>
    <property type="match status" value="1"/>
</dbReference>
<evidence type="ECO:0000256" key="3">
    <source>
        <dbReference type="ARBA" id="ARBA00023163"/>
    </source>
</evidence>
<feature type="domain" description="HTH lacI-type" evidence="4">
    <location>
        <begin position="2"/>
        <end position="56"/>
    </location>
</feature>
<dbReference type="InterPro" id="IPR000843">
    <property type="entry name" value="HTH_LacI"/>
</dbReference>
<dbReference type="InterPro" id="IPR028082">
    <property type="entry name" value="Peripla_BP_I"/>
</dbReference>
<dbReference type="CDD" id="cd01392">
    <property type="entry name" value="HTH_LacI"/>
    <property type="match status" value="1"/>
</dbReference>
<protein>
    <submittedName>
        <fullName evidence="5">LacI family transcriptional regulator</fullName>
    </submittedName>
</protein>
<dbReference type="Proteomes" id="UP000298347">
    <property type="component" value="Unassembled WGS sequence"/>
</dbReference>
<dbReference type="CDD" id="cd06267">
    <property type="entry name" value="PBP1_LacI_sugar_binding-like"/>
    <property type="match status" value="1"/>
</dbReference>
<evidence type="ECO:0000256" key="2">
    <source>
        <dbReference type="ARBA" id="ARBA00023125"/>
    </source>
</evidence>
<evidence type="ECO:0000313" key="6">
    <source>
        <dbReference type="Proteomes" id="UP000298347"/>
    </source>
</evidence>
<dbReference type="AlphaFoldDB" id="A0A4Z0GSC6"/>
<dbReference type="PANTHER" id="PTHR30146">
    <property type="entry name" value="LACI-RELATED TRANSCRIPTIONAL REPRESSOR"/>
    <property type="match status" value="1"/>
</dbReference>
<evidence type="ECO:0000256" key="1">
    <source>
        <dbReference type="ARBA" id="ARBA00023015"/>
    </source>
</evidence>
<dbReference type="SUPFAM" id="SSF47413">
    <property type="entry name" value="lambda repressor-like DNA-binding domains"/>
    <property type="match status" value="1"/>
</dbReference>
<dbReference type="GO" id="GO:0000976">
    <property type="term" value="F:transcription cis-regulatory region binding"/>
    <property type="evidence" value="ECO:0007669"/>
    <property type="project" value="TreeGrafter"/>
</dbReference>
<evidence type="ECO:0000259" key="4">
    <source>
        <dbReference type="PROSITE" id="PS50932"/>
    </source>
</evidence>
<dbReference type="PROSITE" id="PS50932">
    <property type="entry name" value="HTH_LACI_2"/>
    <property type="match status" value="1"/>
</dbReference>
<reference evidence="5 6" key="1">
    <citation type="journal article" date="2015" name="Int. J. Syst. Evol. Microbiol.">
        <title>Sporolactobacillus shoreae sp. nov. and Sporolactobacillus spathodeae sp. nov., two spore-forming lactic acid bacteria isolated from tree barks in Thailand.</title>
        <authorList>
            <person name="Thamacharoensuk T."/>
            <person name="Kitahara M."/>
            <person name="Ohkuma M."/>
            <person name="Thongchul N."/>
            <person name="Tanasupawat S."/>
        </authorList>
    </citation>
    <scope>NUCLEOTIDE SEQUENCE [LARGE SCALE GENOMIC DNA]</scope>
    <source>
        <strain evidence="5 6">BK92</strain>
    </source>
</reference>
<name>A0A4Z0GSC6_9BACL</name>
<dbReference type="RefSeq" id="WP_135347223.1">
    <property type="nucleotide sequence ID" value="NZ_SRJD01000002.1"/>
</dbReference>
<dbReference type="InterPro" id="IPR046335">
    <property type="entry name" value="LacI/GalR-like_sensor"/>
</dbReference>
<keyword evidence="2" id="KW-0238">DNA-binding</keyword>
<keyword evidence="6" id="KW-1185">Reference proteome</keyword>
<organism evidence="5 6">
    <name type="scientific">Sporolactobacillus shoreae</name>
    <dbReference type="NCBI Taxonomy" id="1465501"/>
    <lineage>
        <taxon>Bacteria</taxon>
        <taxon>Bacillati</taxon>
        <taxon>Bacillota</taxon>
        <taxon>Bacilli</taxon>
        <taxon>Bacillales</taxon>
        <taxon>Sporolactobacillaceae</taxon>
        <taxon>Sporolactobacillus</taxon>
    </lineage>
</organism>
<dbReference type="EMBL" id="SRJD01000002">
    <property type="protein sequence ID" value="TGA99827.1"/>
    <property type="molecule type" value="Genomic_DNA"/>
</dbReference>